<gene>
    <name evidence="1" type="ORF">HaLaN_05913</name>
</gene>
<dbReference type="Proteomes" id="UP000485058">
    <property type="component" value="Unassembled WGS sequence"/>
</dbReference>
<keyword evidence="2" id="KW-1185">Reference proteome</keyword>
<accession>A0A699YK25</accession>
<name>A0A699YK25_HAELA</name>
<protein>
    <submittedName>
        <fullName evidence="1">Uncharacterized protein</fullName>
    </submittedName>
</protein>
<dbReference type="AlphaFoldDB" id="A0A699YK25"/>
<proteinExistence type="predicted"/>
<organism evidence="1 2">
    <name type="scientific">Haematococcus lacustris</name>
    <name type="common">Green alga</name>
    <name type="synonym">Haematococcus pluvialis</name>
    <dbReference type="NCBI Taxonomy" id="44745"/>
    <lineage>
        <taxon>Eukaryota</taxon>
        <taxon>Viridiplantae</taxon>
        <taxon>Chlorophyta</taxon>
        <taxon>core chlorophytes</taxon>
        <taxon>Chlorophyceae</taxon>
        <taxon>CS clade</taxon>
        <taxon>Chlamydomonadales</taxon>
        <taxon>Haematococcaceae</taxon>
        <taxon>Haematococcus</taxon>
    </lineage>
</organism>
<comment type="caution">
    <text evidence="1">The sequence shown here is derived from an EMBL/GenBank/DDBJ whole genome shotgun (WGS) entry which is preliminary data.</text>
</comment>
<evidence type="ECO:0000313" key="2">
    <source>
        <dbReference type="Proteomes" id="UP000485058"/>
    </source>
</evidence>
<reference evidence="1 2" key="1">
    <citation type="submission" date="2020-02" db="EMBL/GenBank/DDBJ databases">
        <title>Draft genome sequence of Haematococcus lacustris strain NIES-144.</title>
        <authorList>
            <person name="Morimoto D."/>
            <person name="Nakagawa S."/>
            <person name="Yoshida T."/>
            <person name="Sawayama S."/>
        </authorList>
    </citation>
    <scope>NUCLEOTIDE SEQUENCE [LARGE SCALE GENOMIC DNA]</scope>
    <source>
        <strain evidence="1 2">NIES-144</strain>
    </source>
</reference>
<dbReference type="EMBL" id="BLLF01000327">
    <property type="protein sequence ID" value="GFH10577.1"/>
    <property type="molecule type" value="Genomic_DNA"/>
</dbReference>
<sequence>MAQVETLGIVPESKAVFELIMRYLTALEFADARRQASLGNAPSCAYFPAKP</sequence>
<evidence type="ECO:0000313" key="1">
    <source>
        <dbReference type="EMBL" id="GFH10577.1"/>
    </source>
</evidence>